<dbReference type="PANTHER" id="PTHR35738">
    <property type="entry name" value="OS05G0577800 PROTEIN"/>
    <property type="match status" value="1"/>
</dbReference>
<protein>
    <submittedName>
        <fullName evidence="1">Uncharacterized protein</fullName>
    </submittedName>
</protein>
<evidence type="ECO:0000313" key="1">
    <source>
        <dbReference type="EMBL" id="VAH71792.1"/>
    </source>
</evidence>
<gene>
    <name evidence="1" type="ORF">TRITD_3Bv1G014710</name>
</gene>
<sequence length="171" mass="18593">MGGSSLSTAEGFERSPYICGLTCATLKPTMRLSSSVYYPKYGIGAFGTFPLNMANRACSADYGVMGLRYGSENLSIGVSFVPFPSPGEVPYGAWLAGRKRNLSAGIQYKPLGGSKHPMPFTDLKNWNFAIGYGLGSTSPLSASFTFALELIRRSQVCYIFYYLTRKIPIVC</sequence>
<keyword evidence="2" id="KW-1185">Reference proteome</keyword>
<dbReference type="EMBL" id="LT934116">
    <property type="protein sequence ID" value="VAH71792.1"/>
    <property type="molecule type" value="Genomic_DNA"/>
</dbReference>
<dbReference type="PANTHER" id="PTHR35738:SF6">
    <property type="entry name" value="BACTERIAL SURFACE ANTIGEN (D15) DOMAIN-CONTAINING PROTEIN"/>
    <property type="match status" value="1"/>
</dbReference>
<evidence type="ECO:0000313" key="2">
    <source>
        <dbReference type="Proteomes" id="UP000324705"/>
    </source>
</evidence>
<dbReference type="Proteomes" id="UP000324705">
    <property type="component" value="Chromosome 3B"/>
</dbReference>
<name>A0A9R1RWL0_TRITD</name>
<dbReference type="Gramene" id="TRITD3Bv1G014710.1">
    <property type="protein sequence ID" value="TRITD3Bv1G014710.1"/>
    <property type="gene ID" value="TRITD3Bv1G014710"/>
</dbReference>
<proteinExistence type="predicted"/>
<dbReference type="AlphaFoldDB" id="A0A9R1RWL0"/>
<accession>A0A9R1RWL0</accession>
<reference evidence="1 2" key="1">
    <citation type="submission" date="2017-09" db="EMBL/GenBank/DDBJ databases">
        <authorList>
            <consortium name="International Durum Wheat Genome Sequencing Consortium (IDWGSC)"/>
            <person name="Milanesi L."/>
        </authorList>
    </citation>
    <scope>NUCLEOTIDE SEQUENCE [LARGE SCALE GENOMIC DNA]</scope>
    <source>
        <strain evidence="2">cv. Svevo</strain>
    </source>
</reference>
<organism evidence="1 2">
    <name type="scientific">Triticum turgidum subsp. durum</name>
    <name type="common">Durum wheat</name>
    <name type="synonym">Triticum durum</name>
    <dbReference type="NCBI Taxonomy" id="4567"/>
    <lineage>
        <taxon>Eukaryota</taxon>
        <taxon>Viridiplantae</taxon>
        <taxon>Streptophyta</taxon>
        <taxon>Embryophyta</taxon>
        <taxon>Tracheophyta</taxon>
        <taxon>Spermatophyta</taxon>
        <taxon>Magnoliopsida</taxon>
        <taxon>Liliopsida</taxon>
        <taxon>Poales</taxon>
        <taxon>Poaceae</taxon>
        <taxon>BOP clade</taxon>
        <taxon>Pooideae</taxon>
        <taxon>Triticodae</taxon>
        <taxon>Triticeae</taxon>
        <taxon>Triticinae</taxon>
        <taxon>Triticum</taxon>
    </lineage>
</organism>